<dbReference type="RefSeq" id="WP_084429520.1">
    <property type="nucleotide sequence ID" value="NZ_FWXV01000004.1"/>
</dbReference>
<gene>
    <name evidence="6" type="ORF">SAMN05661093_05080</name>
</gene>
<feature type="chain" id="PRO_5012461593" evidence="4">
    <location>
        <begin position="26"/>
        <end position="352"/>
    </location>
</feature>
<evidence type="ECO:0000256" key="4">
    <source>
        <dbReference type="SAM" id="SignalP"/>
    </source>
</evidence>
<evidence type="ECO:0000256" key="2">
    <source>
        <dbReference type="ARBA" id="ARBA00010742"/>
    </source>
</evidence>
<keyword evidence="3 4" id="KW-0732">Signal</keyword>
<dbReference type="EMBL" id="FWXV01000004">
    <property type="protein sequence ID" value="SMD14617.1"/>
    <property type="molecule type" value="Genomic_DNA"/>
</dbReference>
<organism evidence="6 7">
    <name type="scientific">Kibdelosporangium aridum</name>
    <dbReference type="NCBI Taxonomy" id="2030"/>
    <lineage>
        <taxon>Bacteria</taxon>
        <taxon>Bacillati</taxon>
        <taxon>Actinomycetota</taxon>
        <taxon>Actinomycetes</taxon>
        <taxon>Pseudonocardiales</taxon>
        <taxon>Pseudonocardiaceae</taxon>
        <taxon>Kibdelosporangium</taxon>
    </lineage>
</organism>
<dbReference type="Proteomes" id="UP000192674">
    <property type="component" value="Unassembled WGS sequence"/>
</dbReference>
<dbReference type="InterPro" id="IPR015168">
    <property type="entry name" value="SsuA/THI5"/>
</dbReference>
<dbReference type="AlphaFoldDB" id="A0A1W2EY37"/>
<dbReference type="PANTHER" id="PTHR30024">
    <property type="entry name" value="ALIPHATIC SULFONATES-BINDING PROTEIN-RELATED"/>
    <property type="match status" value="1"/>
</dbReference>
<name>A0A1W2EY37_KIBAR</name>
<dbReference type="SUPFAM" id="SSF53850">
    <property type="entry name" value="Periplasmic binding protein-like II"/>
    <property type="match status" value="1"/>
</dbReference>
<reference evidence="6 7" key="1">
    <citation type="submission" date="2017-04" db="EMBL/GenBank/DDBJ databases">
        <authorList>
            <person name="Afonso C.L."/>
            <person name="Miller P.J."/>
            <person name="Scott M.A."/>
            <person name="Spackman E."/>
            <person name="Goraichik I."/>
            <person name="Dimitrov K.M."/>
            <person name="Suarez D.L."/>
            <person name="Swayne D.E."/>
        </authorList>
    </citation>
    <scope>NUCLEOTIDE SEQUENCE [LARGE SCALE GENOMIC DNA]</scope>
    <source>
        <strain evidence="6 7">DSM 43828</strain>
    </source>
</reference>
<keyword evidence="7" id="KW-1185">Reference proteome</keyword>
<evidence type="ECO:0000259" key="5">
    <source>
        <dbReference type="Pfam" id="PF09084"/>
    </source>
</evidence>
<sequence>MRQSPRMHRLAFAAAILTLMTGLSGCGLLDGSSGDPSPAPIGKMEKTKVKVGVFSIVDVAPLYLAIENGYFKAEGLDVEPITAAGGPDVVTKLVAGELDFGISSYPAFFGAQAKQVASFKLVSDAYQACDGHSRVMVKQDSPITQATDLVGKKVAVSGRGTISDLAASSVLGTFGVDPTKLQWIEIRFPDMEPSVQNGNVDAAVFGEPFVTQAEQNKGIRAIFDIASGPTNEIALSGWGALDTFVKTNPRTVAAFQRAMARAVDDTQDRPRLEQIFTGKLKITPMVASLVTICRYPKTLEARRIQRPADLMAEFGLLPKRHPVVPGERLAELDVAGMLLPPPPPAPWVTTSK</sequence>
<dbReference type="Pfam" id="PF09084">
    <property type="entry name" value="NMT1"/>
    <property type="match status" value="1"/>
</dbReference>
<evidence type="ECO:0000256" key="1">
    <source>
        <dbReference type="ARBA" id="ARBA00004418"/>
    </source>
</evidence>
<dbReference type="PANTHER" id="PTHR30024:SF47">
    <property type="entry name" value="TAURINE-BINDING PERIPLASMIC PROTEIN"/>
    <property type="match status" value="1"/>
</dbReference>
<dbReference type="GO" id="GO:0042597">
    <property type="term" value="C:periplasmic space"/>
    <property type="evidence" value="ECO:0007669"/>
    <property type="project" value="UniProtKB-SubCell"/>
</dbReference>
<dbReference type="PROSITE" id="PS51257">
    <property type="entry name" value="PROKAR_LIPOPROTEIN"/>
    <property type="match status" value="1"/>
</dbReference>
<comment type="similarity">
    <text evidence="2">Belongs to the bacterial solute-binding protein SsuA/TauA family.</text>
</comment>
<protein>
    <submittedName>
        <fullName evidence="6">NitT/TauT family transport system substrate-binding protein</fullName>
    </submittedName>
</protein>
<proteinExistence type="inferred from homology"/>
<dbReference type="Gene3D" id="3.40.190.10">
    <property type="entry name" value="Periplasmic binding protein-like II"/>
    <property type="match status" value="2"/>
</dbReference>
<evidence type="ECO:0000313" key="6">
    <source>
        <dbReference type="EMBL" id="SMD14617.1"/>
    </source>
</evidence>
<comment type="subcellular location">
    <subcellularLocation>
        <location evidence="1">Periplasm</location>
    </subcellularLocation>
</comment>
<dbReference type="OrthoDB" id="9815602at2"/>
<accession>A0A1W2EY37</accession>
<evidence type="ECO:0000256" key="3">
    <source>
        <dbReference type="ARBA" id="ARBA00022729"/>
    </source>
</evidence>
<feature type="signal peptide" evidence="4">
    <location>
        <begin position="1"/>
        <end position="25"/>
    </location>
</feature>
<feature type="domain" description="SsuA/THI5-like" evidence="5">
    <location>
        <begin position="58"/>
        <end position="270"/>
    </location>
</feature>
<evidence type="ECO:0000313" key="7">
    <source>
        <dbReference type="Proteomes" id="UP000192674"/>
    </source>
</evidence>